<accession>A0A016RTM9</accession>
<dbReference type="CDD" id="cd00038">
    <property type="entry name" value="CAP_ED"/>
    <property type="match status" value="1"/>
</dbReference>
<dbReference type="SUPFAM" id="SSF51206">
    <property type="entry name" value="cAMP-binding domain-like"/>
    <property type="match status" value="1"/>
</dbReference>
<dbReference type="InterPro" id="IPR000595">
    <property type="entry name" value="cNMP-bd_dom"/>
</dbReference>
<dbReference type="InterPro" id="IPR018490">
    <property type="entry name" value="cNMP-bd_dom_sf"/>
</dbReference>
<dbReference type="Proteomes" id="UP000024635">
    <property type="component" value="Unassembled WGS sequence"/>
</dbReference>
<dbReference type="STRING" id="53326.A0A016RTM9"/>
<dbReference type="Pfam" id="PF00027">
    <property type="entry name" value="cNMP_binding"/>
    <property type="match status" value="1"/>
</dbReference>
<dbReference type="Gene3D" id="2.60.120.10">
    <property type="entry name" value="Jelly Rolls"/>
    <property type="match status" value="1"/>
</dbReference>
<dbReference type="EMBL" id="JARK01001719">
    <property type="protein sequence ID" value="EYB81457.1"/>
    <property type="molecule type" value="Genomic_DNA"/>
</dbReference>
<organism evidence="2 3">
    <name type="scientific">Ancylostoma ceylanicum</name>
    <dbReference type="NCBI Taxonomy" id="53326"/>
    <lineage>
        <taxon>Eukaryota</taxon>
        <taxon>Metazoa</taxon>
        <taxon>Ecdysozoa</taxon>
        <taxon>Nematoda</taxon>
        <taxon>Chromadorea</taxon>
        <taxon>Rhabditida</taxon>
        <taxon>Rhabditina</taxon>
        <taxon>Rhabditomorpha</taxon>
        <taxon>Strongyloidea</taxon>
        <taxon>Ancylostomatidae</taxon>
        <taxon>Ancylostomatinae</taxon>
        <taxon>Ancylostoma</taxon>
    </lineage>
</organism>
<evidence type="ECO:0000313" key="2">
    <source>
        <dbReference type="EMBL" id="EYB81457.1"/>
    </source>
</evidence>
<dbReference type="OrthoDB" id="417078at2759"/>
<feature type="domain" description="Cyclic nucleotide-binding" evidence="1">
    <location>
        <begin position="82"/>
        <end position="158"/>
    </location>
</feature>
<feature type="non-terminal residue" evidence="2">
    <location>
        <position position="1"/>
    </location>
</feature>
<dbReference type="AlphaFoldDB" id="A0A016RTM9"/>
<protein>
    <recommendedName>
        <fullName evidence="1">Cyclic nucleotide-binding domain-containing protein</fullName>
    </recommendedName>
</protein>
<gene>
    <name evidence="2" type="primary">Acey_s0383.g378</name>
    <name evidence="2" type="ORF">Y032_0383g378</name>
</gene>
<name>A0A016RTM9_9BILA</name>
<dbReference type="PROSITE" id="PS50042">
    <property type="entry name" value="CNMP_BINDING_3"/>
    <property type="match status" value="1"/>
</dbReference>
<evidence type="ECO:0000313" key="3">
    <source>
        <dbReference type="Proteomes" id="UP000024635"/>
    </source>
</evidence>
<comment type="caution">
    <text evidence="2">The sequence shown here is derived from an EMBL/GenBank/DDBJ whole genome shotgun (WGS) entry which is preliminary data.</text>
</comment>
<keyword evidence="3" id="KW-1185">Reference proteome</keyword>
<sequence length="186" mass="21079">MTIVERYTWRSRREQAPRLGACLMRPITKLDSAALSWHDALRSDLTMRSFKVFHSLAGVRLLRGARRAMDALVSRARRIGPLRSLSDPLLLALFANSDCIPDRVQQGVVLFNKGDRTSYWYLLLAGEVQLFLPGYYSTLESVPLCSLSAGSLFGELDIDRHCCSAIVTRQAEFVRISQRHFVSLYN</sequence>
<dbReference type="InterPro" id="IPR014710">
    <property type="entry name" value="RmlC-like_jellyroll"/>
</dbReference>
<reference evidence="3" key="1">
    <citation type="journal article" date="2015" name="Nat. Genet.">
        <title>The genome and transcriptome of the zoonotic hookworm Ancylostoma ceylanicum identify infection-specific gene families.</title>
        <authorList>
            <person name="Schwarz E.M."/>
            <person name="Hu Y."/>
            <person name="Antoshechkin I."/>
            <person name="Miller M.M."/>
            <person name="Sternberg P.W."/>
            <person name="Aroian R.V."/>
        </authorList>
    </citation>
    <scope>NUCLEOTIDE SEQUENCE</scope>
    <source>
        <strain evidence="3">HY135</strain>
    </source>
</reference>
<proteinExistence type="predicted"/>
<evidence type="ECO:0000259" key="1">
    <source>
        <dbReference type="PROSITE" id="PS50042"/>
    </source>
</evidence>